<sequence>MIAPVQNFLNTRRQFQALADAIKTGFPDDPPVLTRLIKSDAKGRVAEARWRNKAVIVKQIAADDPVATLRALEQEHDRLRGVFPHRNLHFAAYLATSAAQGLAILPFAPGIRIDEVICGAEPQTRLEIATACAAWLARSMEGQRSCGSFSPDFWIKSLRREIGGADLSASDAALLNAVVVHLRKLAPGLRGGPVPRGPIHSDFSSQNIFWDTQTARLTVFDVQGESIGPISQDTARLLCDLTFKRLRDTPDIALDRGLCAELRAAVMENPELDHPDPPAGFMDFTTGYRQGMFLLGKLDHHLGYYARIGIRNWLESAPCP</sequence>
<dbReference type="Pfam" id="PF01636">
    <property type="entry name" value="APH"/>
    <property type="match status" value="1"/>
</dbReference>
<keyword evidence="3" id="KW-1185">Reference proteome</keyword>
<organism evidence="2 3">
    <name type="scientific">Roseinatronobacter monicus</name>
    <dbReference type="NCBI Taxonomy" id="393481"/>
    <lineage>
        <taxon>Bacteria</taxon>
        <taxon>Pseudomonadati</taxon>
        <taxon>Pseudomonadota</taxon>
        <taxon>Alphaproteobacteria</taxon>
        <taxon>Rhodobacterales</taxon>
        <taxon>Paracoccaceae</taxon>
        <taxon>Roseinatronobacter</taxon>
    </lineage>
</organism>
<evidence type="ECO:0000313" key="2">
    <source>
        <dbReference type="EMBL" id="TQM94244.1"/>
    </source>
</evidence>
<evidence type="ECO:0000313" key="3">
    <source>
        <dbReference type="Proteomes" id="UP000320582"/>
    </source>
</evidence>
<dbReference type="InterPro" id="IPR002575">
    <property type="entry name" value="Aminoglycoside_PTrfase"/>
</dbReference>
<protein>
    <submittedName>
        <fullName evidence="2">Phosphotransferase family enzyme</fullName>
    </submittedName>
</protein>
<reference evidence="2 3" key="1">
    <citation type="submission" date="2019-06" db="EMBL/GenBank/DDBJ databases">
        <title>Genomic Encyclopedia of Archaeal and Bacterial Type Strains, Phase II (KMG-II): from individual species to whole genera.</title>
        <authorList>
            <person name="Goeker M."/>
        </authorList>
    </citation>
    <scope>NUCLEOTIDE SEQUENCE [LARGE SCALE GENOMIC DNA]</scope>
    <source>
        <strain evidence="2 3">DSM 18423</strain>
    </source>
</reference>
<name>A0A543KGQ5_9RHOB</name>
<dbReference type="Gene3D" id="3.90.1200.10">
    <property type="match status" value="1"/>
</dbReference>
<dbReference type="SUPFAM" id="SSF56112">
    <property type="entry name" value="Protein kinase-like (PK-like)"/>
    <property type="match status" value="1"/>
</dbReference>
<keyword evidence="2" id="KW-0808">Transferase</keyword>
<accession>A0A543KGQ5</accession>
<comment type="caution">
    <text evidence="2">The sequence shown here is derived from an EMBL/GenBank/DDBJ whole genome shotgun (WGS) entry which is preliminary data.</text>
</comment>
<dbReference type="InterPro" id="IPR011009">
    <property type="entry name" value="Kinase-like_dom_sf"/>
</dbReference>
<proteinExistence type="predicted"/>
<dbReference type="OrthoDB" id="7831839at2"/>
<dbReference type="AlphaFoldDB" id="A0A543KGQ5"/>
<dbReference type="GO" id="GO:0016740">
    <property type="term" value="F:transferase activity"/>
    <property type="evidence" value="ECO:0007669"/>
    <property type="project" value="UniProtKB-KW"/>
</dbReference>
<dbReference type="RefSeq" id="WP_142082726.1">
    <property type="nucleotide sequence ID" value="NZ_VFPT01000001.1"/>
</dbReference>
<dbReference type="Proteomes" id="UP000320582">
    <property type="component" value="Unassembled WGS sequence"/>
</dbReference>
<feature type="domain" description="Aminoglycoside phosphotransferase" evidence="1">
    <location>
        <begin position="37"/>
        <end position="263"/>
    </location>
</feature>
<evidence type="ECO:0000259" key="1">
    <source>
        <dbReference type="Pfam" id="PF01636"/>
    </source>
</evidence>
<dbReference type="EMBL" id="VFPT01000001">
    <property type="protein sequence ID" value="TQM94244.1"/>
    <property type="molecule type" value="Genomic_DNA"/>
</dbReference>
<gene>
    <name evidence="2" type="ORF">BD293_2913</name>
</gene>